<protein>
    <submittedName>
        <fullName evidence="1">Uncharacterized protein</fullName>
    </submittedName>
</protein>
<name>A0ACC3STL0_LIPKO</name>
<gene>
    <name evidence="1" type="ORF">V1525DRAFT_383383</name>
</gene>
<proteinExistence type="predicted"/>
<reference evidence="2" key="1">
    <citation type="journal article" date="2024" name="Front. Bioeng. Biotechnol.">
        <title>Genome-scale model development and genomic sequencing of the oleaginous clade Lipomyces.</title>
        <authorList>
            <person name="Czajka J.J."/>
            <person name="Han Y."/>
            <person name="Kim J."/>
            <person name="Mondo S.J."/>
            <person name="Hofstad B.A."/>
            <person name="Robles A."/>
            <person name="Haridas S."/>
            <person name="Riley R."/>
            <person name="LaButti K."/>
            <person name="Pangilinan J."/>
            <person name="Andreopoulos W."/>
            <person name="Lipzen A."/>
            <person name="Yan J."/>
            <person name="Wang M."/>
            <person name="Ng V."/>
            <person name="Grigoriev I.V."/>
            <person name="Spatafora J.W."/>
            <person name="Magnuson J.K."/>
            <person name="Baker S.E."/>
            <person name="Pomraning K.R."/>
        </authorList>
    </citation>
    <scope>NUCLEOTIDE SEQUENCE [LARGE SCALE GENOMIC DNA]</scope>
    <source>
        <strain evidence="2">CBS 7786</strain>
    </source>
</reference>
<sequence>MTAQHSKYSSHLHHPSPPAADQPEYNMRKRVGKACDSCRIKKAKCDGRKPCSRCIMDDRICTFSERKKSKERVYSSSYVDILESRIELLQNCMAEFIRRVNRGDDISCLLSKSGQVPINRALEELASQVIELQKEECERSAIVHDHDESEQEMEHEHNHDSDSVTANDPEIEDGSIESEFYRQIHALPDLNVDTTTIAQTSFSASQHWAVAPFLPVGTNIGAHDPETPGMTTDLIDPATVIRDHNQLGPMSPSSMTSASSLYSSSSTSPSPIDMQFVTLDYAADTVRPQSGIYDALNDVISNSMKAEPILSDMWLTNTFMEI</sequence>
<keyword evidence="2" id="KW-1185">Reference proteome</keyword>
<dbReference type="EMBL" id="MU971476">
    <property type="protein sequence ID" value="KAK9234434.1"/>
    <property type="molecule type" value="Genomic_DNA"/>
</dbReference>
<evidence type="ECO:0000313" key="1">
    <source>
        <dbReference type="EMBL" id="KAK9234434.1"/>
    </source>
</evidence>
<evidence type="ECO:0000313" key="2">
    <source>
        <dbReference type="Proteomes" id="UP001433508"/>
    </source>
</evidence>
<comment type="caution">
    <text evidence="1">The sequence shown here is derived from an EMBL/GenBank/DDBJ whole genome shotgun (WGS) entry which is preliminary data.</text>
</comment>
<organism evidence="1 2">
    <name type="scientific">Lipomyces kononenkoae</name>
    <name type="common">Yeast</name>
    <dbReference type="NCBI Taxonomy" id="34357"/>
    <lineage>
        <taxon>Eukaryota</taxon>
        <taxon>Fungi</taxon>
        <taxon>Dikarya</taxon>
        <taxon>Ascomycota</taxon>
        <taxon>Saccharomycotina</taxon>
        <taxon>Lipomycetes</taxon>
        <taxon>Lipomycetales</taxon>
        <taxon>Lipomycetaceae</taxon>
        <taxon>Lipomyces</taxon>
    </lineage>
</organism>
<accession>A0ACC3STL0</accession>
<dbReference type="Proteomes" id="UP001433508">
    <property type="component" value="Unassembled WGS sequence"/>
</dbReference>